<evidence type="ECO:0000313" key="1">
    <source>
        <dbReference type="EMBL" id="SFS07594.1"/>
    </source>
</evidence>
<name>A0A1I6LVZ3_9BACT</name>
<organism evidence="1 2">
    <name type="scientific">Granulicella pectinivorans</name>
    <dbReference type="NCBI Taxonomy" id="474950"/>
    <lineage>
        <taxon>Bacteria</taxon>
        <taxon>Pseudomonadati</taxon>
        <taxon>Acidobacteriota</taxon>
        <taxon>Terriglobia</taxon>
        <taxon>Terriglobales</taxon>
        <taxon>Acidobacteriaceae</taxon>
        <taxon>Granulicella</taxon>
    </lineage>
</organism>
<dbReference type="RefSeq" id="WP_089837798.1">
    <property type="nucleotide sequence ID" value="NZ_FOZL01000001.1"/>
</dbReference>
<dbReference type="Pfam" id="PF12686">
    <property type="entry name" value="DUF3800"/>
    <property type="match status" value="1"/>
</dbReference>
<accession>A0A1I6LVZ3</accession>
<proteinExistence type="predicted"/>
<dbReference type="OrthoDB" id="123446at2"/>
<dbReference type="EMBL" id="FOZL01000001">
    <property type="protein sequence ID" value="SFS07594.1"/>
    <property type="molecule type" value="Genomic_DNA"/>
</dbReference>
<gene>
    <name evidence="1" type="ORF">SAMN05421771_1361</name>
</gene>
<dbReference type="AlphaFoldDB" id="A0A1I6LVZ3"/>
<keyword evidence="2" id="KW-1185">Reference proteome</keyword>
<evidence type="ECO:0000313" key="2">
    <source>
        <dbReference type="Proteomes" id="UP000199024"/>
    </source>
</evidence>
<reference evidence="1 2" key="1">
    <citation type="submission" date="2016-10" db="EMBL/GenBank/DDBJ databases">
        <authorList>
            <person name="de Groot N.N."/>
        </authorList>
    </citation>
    <scope>NUCLEOTIDE SEQUENCE [LARGE SCALE GENOMIC DNA]</scope>
    <source>
        <strain evidence="1 2">DSM 21001</strain>
    </source>
</reference>
<sequence length="340" mass="37922">MLKVFLDESGTHDGSSAVVMAGYLIEAEVVPLLNAEWLAVLTQYDVEELHMKEFVPPHGAYAKWGEEKKRAFLESLISLIHKFTLIGVGASLQLDPNLRKTQLHAHKKAPELVESLYAFCLRACVIRAAAFADSRNDDDGAVIDYILDRGCADRHHAEKGFTNAKLDDEVGGKLRLGSIAFEDSQLLPALQCADLLAYEMYKEVDREIRNSSRPPRGSFLALWRDSDQLMTIDPDTAKRQVSRGAAAITAIISFLPPVEKFQVWCYGLRSLSEDQRLAIFGVIPEFQKIYAMCLASGEMGKRLADLPPDAMPPDDPDLLMPELELLTDWFNGKAVEEEPE</sequence>
<dbReference type="InterPro" id="IPR024524">
    <property type="entry name" value="DUF3800"/>
</dbReference>
<evidence type="ECO:0008006" key="3">
    <source>
        <dbReference type="Google" id="ProtNLM"/>
    </source>
</evidence>
<dbReference type="Proteomes" id="UP000199024">
    <property type="component" value="Unassembled WGS sequence"/>
</dbReference>
<protein>
    <recommendedName>
        <fullName evidence="3">DUF3800 domain-containing protein</fullName>
    </recommendedName>
</protein>